<feature type="transmembrane region" description="Helical" evidence="1">
    <location>
        <begin position="12"/>
        <end position="31"/>
    </location>
</feature>
<keyword evidence="1" id="KW-0812">Transmembrane</keyword>
<sequence length="265" mass="29464">MLIMNTSVLYQTPTFVIVAILFVLMLLFNRIGFSIHKRQIAKNPESASDGLGPVEGSLLGLLALLLSFTFGMSASRSDARRQAIVQEANDIGTAVLRADLYPDSIRTALRADFKQYVEARIAYYQSGTDADKNQEAIKKAVKYSDKIWVAVVQQSQDKENTLRSQQMIPALNSMIDIVSTGDATKNATVPDSIFWFLFLLIITASLIVGYSNNGKKINHFIVSGFALMTVLTVFLIMDLDRPRRGIINTDASVQNIISLRDMFKE</sequence>
<feature type="transmembrane region" description="Helical" evidence="1">
    <location>
        <begin position="193"/>
        <end position="211"/>
    </location>
</feature>
<gene>
    <name evidence="2" type="ORF">Q766_03975</name>
</gene>
<dbReference type="AlphaFoldDB" id="A0A0A2N0W3"/>
<protein>
    <recommendedName>
        <fullName evidence="4">DUF4239 domain-containing protein</fullName>
    </recommendedName>
</protein>
<feature type="transmembrane region" description="Helical" evidence="1">
    <location>
        <begin position="51"/>
        <end position="72"/>
    </location>
</feature>
<keyword evidence="3" id="KW-1185">Reference proteome</keyword>
<reference evidence="2 3" key="1">
    <citation type="submission" date="2013-09" db="EMBL/GenBank/DDBJ databases">
        <authorList>
            <person name="Zeng Z."/>
            <person name="Chen C."/>
        </authorList>
    </citation>
    <scope>NUCLEOTIDE SEQUENCE [LARGE SCALE GENOMIC DNA]</scope>
    <source>
        <strain evidence="2 3">WB 4.1-42</strain>
    </source>
</reference>
<keyword evidence="1" id="KW-1133">Transmembrane helix</keyword>
<dbReference type="EMBL" id="JRLY01000002">
    <property type="protein sequence ID" value="KGO94100.1"/>
    <property type="molecule type" value="Genomic_DNA"/>
</dbReference>
<dbReference type="STRING" id="1121898.GCA_000422725_01762"/>
<evidence type="ECO:0000256" key="1">
    <source>
        <dbReference type="SAM" id="Phobius"/>
    </source>
</evidence>
<evidence type="ECO:0008006" key="4">
    <source>
        <dbReference type="Google" id="ProtNLM"/>
    </source>
</evidence>
<dbReference type="eggNOG" id="ENOG502Z8P1">
    <property type="taxonomic scope" value="Bacteria"/>
</dbReference>
<feature type="transmembrane region" description="Helical" evidence="1">
    <location>
        <begin position="217"/>
        <end position="237"/>
    </location>
</feature>
<organism evidence="2 3">
    <name type="scientific">Flavobacterium subsaxonicum WB 4.1-42 = DSM 21790</name>
    <dbReference type="NCBI Taxonomy" id="1121898"/>
    <lineage>
        <taxon>Bacteria</taxon>
        <taxon>Pseudomonadati</taxon>
        <taxon>Bacteroidota</taxon>
        <taxon>Flavobacteriia</taxon>
        <taxon>Flavobacteriales</taxon>
        <taxon>Flavobacteriaceae</taxon>
        <taxon>Flavobacterium</taxon>
    </lineage>
</organism>
<dbReference type="Proteomes" id="UP000030111">
    <property type="component" value="Unassembled WGS sequence"/>
</dbReference>
<dbReference type="OrthoDB" id="677192at2"/>
<accession>A0A0A2N0W3</accession>
<dbReference type="InterPro" id="IPR025333">
    <property type="entry name" value="DUF4239"/>
</dbReference>
<proteinExistence type="predicted"/>
<keyword evidence="1" id="KW-0472">Membrane</keyword>
<comment type="caution">
    <text evidence="2">The sequence shown here is derived from an EMBL/GenBank/DDBJ whole genome shotgun (WGS) entry which is preliminary data.</text>
</comment>
<evidence type="ECO:0000313" key="3">
    <source>
        <dbReference type="Proteomes" id="UP000030111"/>
    </source>
</evidence>
<dbReference type="Pfam" id="PF14023">
    <property type="entry name" value="Bestrophin-like"/>
    <property type="match status" value="1"/>
</dbReference>
<name>A0A0A2N0W3_9FLAO</name>
<evidence type="ECO:0000313" key="2">
    <source>
        <dbReference type="EMBL" id="KGO94100.1"/>
    </source>
</evidence>